<keyword evidence="5" id="KW-1185">Reference proteome</keyword>
<sequence length="412" mass="45324">MPQHITPEMLRTPLHEIALTIKLLRLGEVPSFLSKALEPPSPTAVTEAMVLLHEMEAMDVADQLTPLGTILARLPIEPRMGRMMVLGAGFGHKKDFAETRSSDVSSVFLSSTPHFLSVKLLLLHNFHKTAMSVTPCVPSQHAPSFPEPFVSPPGFKRLPFSHKRFAGHRASDHLAMLNAFYQWERTRADGEDAELSFCQSNQLAHTSLRMAAEAREQLKGLLVFSGFPEECFVPYHCRVTGPDERSDMIVALLCAGLYPNVCFHKEKRRVLTAEGKSALIHKSSVNLINKDPKFPSPYFIFGEKLKTRAVAAKTTTMVEPVHLLLFGSSSVVSHGNNLVKLDEWIPLMMSHESAALIGGLRQAVDDMIVRIATNPAQVTNPLPLDSAIIQAVQALVSSKATPPTLPEEPSHG</sequence>
<dbReference type="SMART" id="SM00847">
    <property type="entry name" value="HA2"/>
    <property type="match status" value="1"/>
</dbReference>
<dbReference type="Gene3D" id="1.20.120.1080">
    <property type="match status" value="1"/>
</dbReference>
<evidence type="ECO:0000313" key="5">
    <source>
        <dbReference type="Proteomes" id="UP001174909"/>
    </source>
</evidence>
<feature type="domain" description="Helicase-associated" evidence="3">
    <location>
        <begin position="47"/>
        <end position="177"/>
    </location>
</feature>
<dbReference type="AlphaFoldDB" id="A0AA35XAZ2"/>
<dbReference type="PANTHER" id="PTHR18934:SF119">
    <property type="entry name" value="ATP-DEPENDENT RNA HELICASE A"/>
    <property type="match status" value="1"/>
</dbReference>
<protein>
    <submittedName>
        <fullName evidence="4">ATP-dependent RNA helicase A</fullName>
    </submittedName>
</protein>
<dbReference type="GO" id="GO:0050684">
    <property type="term" value="P:regulation of mRNA processing"/>
    <property type="evidence" value="ECO:0007669"/>
    <property type="project" value="TreeGrafter"/>
</dbReference>
<dbReference type="Pfam" id="PF07717">
    <property type="entry name" value="OB_NTP_bind"/>
    <property type="match status" value="1"/>
</dbReference>
<gene>
    <name evidence="4" type="ORF">GBAR_LOCUS24805</name>
</gene>
<dbReference type="GO" id="GO:0003723">
    <property type="term" value="F:RNA binding"/>
    <property type="evidence" value="ECO:0007669"/>
    <property type="project" value="TreeGrafter"/>
</dbReference>
<organism evidence="4 5">
    <name type="scientific">Geodia barretti</name>
    <name type="common">Barrett's horny sponge</name>
    <dbReference type="NCBI Taxonomy" id="519541"/>
    <lineage>
        <taxon>Eukaryota</taxon>
        <taxon>Metazoa</taxon>
        <taxon>Porifera</taxon>
        <taxon>Demospongiae</taxon>
        <taxon>Heteroscleromorpha</taxon>
        <taxon>Tetractinellida</taxon>
        <taxon>Astrophorina</taxon>
        <taxon>Geodiidae</taxon>
        <taxon>Geodia</taxon>
    </lineage>
</organism>
<keyword evidence="2 4" id="KW-0347">Helicase</keyword>
<dbReference type="InterPro" id="IPR007502">
    <property type="entry name" value="Helicase-assoc_dom"/>
</dbReference>
<keyword evidence="1" id="KW-0378">Hydrolase</keyword>
<dbReference type="GO" id="GO:0016887">
    <property type="term" value="F:ATP hydrolysis activity"/>
    <property type="evidence" value="ECO:0007669"/>
    <property type="project" value="TreeGrafter"/>
</dbReference>
<dbReference type="InterPro" id="IPR027417">
    <property type="entry name" value="P-loop_NTPase"/>
</dbReference>
<reference evidence="4" key="1">
    <citation type="submission" date="2023-03" db="EMBL/GenBank/DDBJ databases">
        <authorList>
            <person name="Steffen K."/>
            <person name="Cardenas P."/>
        </authorList>
    </citation>
    <scope>NUCLEOTIDE SEQUENCE</scope>
</reference>
<dbReference type="GO" id="GO:0003724">
    <property type="term" value="F:RNA helicase activity"/>
    <property type="evidence" value="ECO:0007669"/>
    <property type="project" value="TreeGrafter"/>
</dbReference>
<dbReference type="InterPro" id="IPR011709">
    <property type="entry name" value="DEAD-box_helicase_OB_fold"/>
</dbReference>
<dbReference type="GO" id="GO:1990904">
    <property type="term" value="C:ribonucleoprotein complex"/>
    <property type="evidence" value="ECO:0007669"/>
    <property type="project" value="TreeGrafter"/>
</dbReference>
<evidence type="ECO:0000256" key="1">
    <source>
        <dbReference type="ARBA" id="ARBA00022801"/>
    </source>
</evidence>
<dbReference type="Proteomes" id="UP001174909">
    <property type="component" value="Unassembled WGS sequence"/>
</dbReference>
<comment type="caution">
    <text evidence="4">The sequence shown here is derived from an EMBL/GenBank/DDBJ whole genome shotgun (WGS) entry which is preliminary data.</text>
</comment>
<evidence type="ECO:0000256" key="2">
    <source>
        <dbReference type="ARBA" id="ARBA00022806"/>
    </source>
</evidence>
<dbReference type="SUPFAM" id="SSF52540">
    <property type="entry name" value="P-loop containing nucleoside triphosphate hydrolases"/>
    <property type="match status" value="1"/>
</dbReference>
<dbReference type="GO" id="GO:0005730">
    <property type="term" value="C:nucleolus"/>
    <property type="evidence" value="ECO:0007669"/>
    <property type="project" value="TreeGrafter"/>
</dbReference>
<accession>A0AA35XAZ2</accession>
<name>A0AA35XAZ2_GEOBA</name>
<evidence type="ECO:0000313" key="4">
    <source>
        <dbReference type="EMBL" id="CAI8044785.1"/>
    </source>
</evidence>
<dbReference type="GO" id="GO:0043138">
    <property type="term" value="F:3'-5' DNA helicase activity"/>
    <property type="evidence" value="ECO:0007669"/>
    <property type="project" value="TreeGrafter"/>
</dbReference>
<dbReference type="EMBL" id="CASHTH010003422">
    <property type="protein sequence ID" value="CAI8044785.1"/>
    <property type="molecule type" value="Genomic_DNA"/>
</dbReference>
<proteinExistence type="predicted"/>
<dbReference type="GO" id="GO:0045944">
    <property type="term" value="P:positive regulation of transcription by RNA polymerase II"/>
    <property type="evidence" value="ECO:0007669"/>
    <property type="project" value="TreeGrafter"/>
</dbReference>
<keyword evidence="2 4" id="KW-0547">Nucleotide-binding</keyword>
<evidence type="ECO:0000259" key="3">
    <source>
        <dbReference type="SMART" id="SM00847"/>
    </source>
</evidence>
<dbReference type="PANTHER" id="PTHR18934">
    <property type="entry name" value="ATP-DEPENDENT RNA HELICASE"/>
    <property type="match status" value="1"/>
</dbReference>
<keyword evidence="2 4" id="KW-0067">ATP-binding</keyword>